<feature type="compositionally biased region" description="Polar residues" evidence="1">
    <location>
        <begin position="83"/>
        <end position="103"/>
    </location>
</feature>
<keyword evidence="3" id="KW-1185">Reference proteome</keyword>
<accession>A0A0M3HV92</accession>
<evidence type="ECO:0000313" key="4">
    <source>
        <dbReference type="WBParaSite" id="ALUE_0000682101-mRNA-1"/>
    </source>
</evidence>
<proteinExistence type="predicted"/>
<dbReference type="WBParaSite" id="ALUE_0000682101-mRNA-1">
    <property type="protein sequence ID" value="ALUE_0000682101-mRNA-1"/>
    <property type="gene ID" value="ALUE_0000682101"/>
</dbReference>
<dbReference type="AlphaFoldDB" id="A0A0M3HV92"/>
<keyword evidence="2" id="KW-1133">Transmembrane helix</keyword>
<evidence type="ECO:0000256" key="2">
    <source>
        <dbReference type="SAM" id="Phobius"/>
    </source>
</evidence>
<dbReference type="Proteomes" id="UP000036681">
    <property type="component" value="Unplaced"/>
</dbReference>
<keyword evidence="2" id="KW-0812">Transmembrane</keyword>
<evidence type="ECO:0000256" key="1">
    <source>
        <dbReference type="SAM" id="MobiDB-lite"/>
    </source>
</evidence>
<feature type="compositionally biased region" description="Basic and acidic residues" evidence="1">
    <location>
        <begin position="108"/>
        <end position="117"/>
    </location>
</feature>
<feature type="region of interest" description="Disordered" evidence="1">
    <location>
        <begin position="65"/>
        <end position="148"/>
    </location>
</feature>
<protein>
    <submittedName>
        <fullName evidence="4">Transmembrane protein</fullName>
    </submittedName>
</protein>
<keyword evidence="2" id="KW-0472">Membrane</keyword>
<sequence>MATSSSRKKFVDDGRDNVTAGTDISNITHVVATKDNENVTKQLFGMSSNYQRNADEKNFTIVAEPENTEGAVKKIEPGEMPLSPSSSPRAHSKMPSSISSSTLGPEEPPSREIKGVEVQETSTPIEQRKMAGGEGNKLHQTPTEQTKQKNESFRWIFFGVAGFSLMAAIASATLLALTYTGVILAPPRKPTPPNVLPPAVL</sequence>
<feature type="transmembrane region" description="Helical" evidence="2">
    <location>
        <begin position="155"/>
        <end position="179"/>
    </location>
</feature>
<name>A0A0M3HV92_ASCLU</name>
<organism evidence="3 4">
    <name type="scientific">Ascaris lumbricoides</name>
    <name type="common">Giant roundworm</name>
    <dbReference type="NCBI Taxonomy" id="6252"/>
    <lineage>
        <taxon>Eukaryota</taxon>
        <taxon>Metazoa</taxon>
        <taxon>Ecdysozoa</taxon>
        <taxon>Nematoda</taxon>
        <taxon>Chromadorea</taxon>
        <taxon>Rhabditida</taxon>
        <taxon>Spirurina</taxon>
        <taxon>Ascaridomorpha</taxon>
        <taxon>Ascaridoidea</taxon>
        <taxon>Ascarididae</taxon>
        <taxon>Ascaris</taxon>
    </lineage>
</organism>
<reference evidence="4" key="1">
    <citation type="submission" date="2017-02" db="UniProtKB">
        <authorList>
            <consortium name="WormBaseParasite"/>
        </authorList>
    </citation>
    <scope>IDENTIFICATION</scope>
</reference>
<evidence type="ECO:0000313" key="3">
    <source>
        <dbReference type="Proteomes" id="UP000036681"/>
    </source>
</evidence>
<feature type="region of interest" description="Disordered" evidence="1">
    <location>
        <begin position="1"/>
        <end position="24"/>
    </location>
</feature>